<dbReference type="AlphaFoldDB" id="Q9U3D2"/>
<dbReference type="Proteomes" id="UP000001940">
    <property type="component" value="Chromosome IV"/>
</dbReference>
<keyword evidence="4" id="KW-1185">Reference proteome</keyword>
<dbReference type="SUPFAM" id="SSF52058">
    <property type="entry name" value="L domain-like"/>
    <property type="match status" value="3"/>
</dbReference>
<dbReference type="PhylomeDB" id="Q9U3D2"/>
<dbReference type="PANTHER" id="PTHR21662:SF57">
    <property type="entry name" value="RECEPTOR L-DOMAIN DOMAIN-CONTAINING PROTEIN"/>
    <property type="match status" value="1"/>
</dbReference>
<dbReference type="STRING" id="6239.H25K10.5.1"/>
<dbReference type="Pfam" id="PF01030">
    <property type="entry name" value="Recep_L_domain"/>
    <property type="match status" value="2"/>
</dbReference>
<dbReference type="CTD" id="186781"/>
<dbReference type="InterPro" id="IPR053079">
    <property type="entry name" value="SPS2_domain"/>
</dbReference>
<dbReference type="OMA" id="CTHIMEY"/>
<dbReference type="FunCoup" id="Q9U3D2">
    <property type="interactions" value="173"/>
</dbReference>
<name>Q9U3D2_CAEEL</name>
<accession>Q9U3D2</accession>
<dbReference type="PANTHER" id="PTHR21662">
    <property type="entry name" value="RECEPTOR PROTEIN-TYROSINE KINASE"/>
    <property type="match status" value="1"/>
</dbReference>
<dbReference type="KEGG" id="cel:CELE_H25K10.5"/>
<dbReference type="OrthoDB" id="6219513at2759"/>
<keyword evidence="1" id="KW-1133">Transmembrane helix</keyword>
<feature type="transmembrane region" description="Helical" evidence="1">
    <location>
        <begin position="20"/>
        <end position="40"/>
    </location>
</feature>
<evidence type="ECO:0000313" key="4">
    <source>
        <dbReference type="Proteomes" id="UP000001940"/>
    </source>
</evidence>
<keyword evidence="1" id="KW-0812">Transmembrane</keyword>
<reference evidence="3 4" key="1">
    <citation type="journal article" date="1998" name="Science">
        <title>Genome sequence of the nematode C. elegans: a platform for investigating biology.</title>
        <authorList>
            <consortium name="The C. elegans sequencing consortium"/>
            <person name="Sulson J.E."/>
            <person name="Waterston R."/>
        </authorList>
    </citation>
    <scope>NUCLEOTIDE SEQUENCE [LARGE SCALE GENOMIC DNA]</scope>
    <source>
        <strain evidence="3 4">Bristol N2</strain>
    </source>
</reference>
<keyword evidence="3" id="KW-0675">Receptor</keyword>
<dbReference type="RefSeq" id="NP_502924.1">
    <property type="nucleotide sequence ID" value="NM_070523.2"/>
</dbReference>
<dbReference type="InterPro" id="IPR036941">
    <property type="entry name" value="Rcpt_L-dom_sf"/>
</dbReference>
<dbReference type="InterPro" id="IPR000494">
    <property type="entry name" value="Rcpt_L-dom"/>
</dbReference>
<gene>
    <name evidence="3 5" type="primary">hpa-1</name>
    <name evidence="3" type="ORF">CELE_H25K10.5</name>
    <name evidence="5" type="ORF">H25K10.5</name>
</gene>
<feature type="domain" description="Receptor L-domain" evidence="2">
    <location>
        <begin position="369"/>
        <end position="469"/>
    </location>
</feature>
<dbReference type="WormBase" id="H25K10.5">
    <property type="protein sequence ID" value="CE19937"/>
    <property type="gene ID" value="WBGene00010414"/>
    <property type="gene designation" value="hpa-1"/>
</dbReference>
<dbReference type="GeneID" id="186781"/>
<evidence type="ECO:0000313" key="5">
    <source>
        <dbReference type="WormBase" id="H25K10.5"/>
    </source>
</evidence>
<dbReference type="AGR" id="WB:WBGene00010414"/>
<feature type="domain" description="Receptor L-domain" evidence="2">
    <location>
        <begin position="215"/>
        <end position="325"/>
    </location>
</feature>
<dbReference type="HOGENOM" id="CLU_028064_2_0_1"/>
<proteinExistence type="predicted"/>
<dbReference type="UCSC" id="H25K10.5">
    <property type="organism name" value="c. elegans"/>
</dbReference>
<evidence type="ECO:0000256" key="1">
    <source>
        <dbReference type="SAM" id="Phobius"/>
    </source>
</evidence>
<organism evidence="3 4">
    <name type="scientific">Caenorhabditis elegans</name>
    <dbReference type="NCBI Taxonomy" id="6239"/>
    <lineage>
        <taxon>Eukaryota</taxon>
        <taxon>Metazoa</taxon>
        <taxon>Ecdysozoa</taxon>
        <taxon>Nematoda</taxon>
        <taxon>Chromadorea</taxon>
        <taxon>Rhabditida</taxon>
        <taxon>Rhabditina</taxon>
        <taxon>Rhabditomorpha</taxon>
        <taxon>Rhabditoidea</taxon>
        <taxon>Rhabditidae</taxon>
        <taxon>Peloderinae</taxon>
        <taxon>Caenorhabditis</taxon>
    </lineage>
</organism>
<sequence length="516" mass="58910">MFRASRLVITSLMVGKSTLFFNKHQMILLIFLPIVLYAGILEDLDDVVQYYDCDLKCTFNHSEMTSETIKFFPKNCTNICGILVFNSKTDLSENEIVNLFMPVLVLSGGMRVENSSFTSLGFLSYKGLYFRFLCDRHGMVIANNHLLTDVSVLEGFLRLSGENGCKFNIENNTALDTCWLGKPEVFTFFIDLVTRGNLKDCTCRYNSSEPQQPTNCKALKGGLNITGITNSSDLSFLTSIEKIMGNLEIGNTNLKNISFLKNLKIFESANGGMNYKVSVNIHDNYEMTRLGLESVETLIDLFHGPFLINLENLHPDFCITFREWRIFLENYVEFHNLKDAKLCQELESAQESDFVFCNFTSMAVLPIVCQVIVGDVIIDANDGQYLKKLMYISYIFGTLKVQYTKADGLEFLTGLEYIVSLDEGKAPITIRSNKYLKDARLPYIKHIISKNEKSVVIYDNPILFENNEHCKMYQLTFNTNLKIENGDCEKRVYKTSHLLNLFLIFSLISLIVFTYL</sequence>
<dbReference type="EMBL" id="BX284604">
    <property type="protein sequence ID" value="CAB63231.1"/>
    <property type="molecule type" value="Genomic_DNA"/>
</dbReference>
<dbReference type="InParanoid" id="Q9U3D2"/>
<protein>
    <submittedName>
        <fullName evidence="3">Receptor L-domain domain-containing protein</fullName>
    </submittedName>
</protein>
<evidence type="ECO:0000259" key="2">
    <source>
        <dbReference type="Pfam" id="PF01030"/>
    </source>
</evidence>
<dbReference type="eggNOG" id="ENOG502TGRV">
    <property type="taxonomic scope" value="Eukaryota"/>
</dbReference>
<evidence type="ECO:0000313" key="3">
    <source>
        <dbReference type="EMBL" id="CAB63231.1"/>
    </source>
</evidence>
<dbReference type="Gene3D" id="3.80.20.20">
    <property type="entry name" value="Receptor L-domain"/>
    <property type="match status" value="2"/>
</dbReference>
<keyword evidence="1" id="KW-0472">Membrane</keyword>
<dbReference type="PaxDb" id="6239-H25K10.5"/>